<comment type="caution">
    <text evidence="2">The sequence shown here is derived from an EMBL/GenBank/DDBJ whole genome shotgun (WGS) entry which is preliminary data.</text>
</comment>
<accession>A0ABS7I4M7</accession>
<feature type="compositionally biased region" description="Acidic residues" evidence="1">
    <location>
        <begin position="107"/>
        <end position="128"/>
    </location>
</feature>
<name>A0ABS7I4M7_9MICO</name>
<feature type="compositionally biased region" description="Polar residues" evidence="1">
    <location>
        <begin position="129"/>
        <end position="139"/>
    </location>
</feature>
<evidence type="ECO:0000313" key="3">
    <source>
        <dbReference type="Proteomes" id="UP000777440"/>
    </source>
</evidence>
<evidence type="ECO:0000256" key="1">
    <source>
        <dbReference type="SAM" id="MobiDB-lite"/>
    </source>
</evidence>
<protein>
    <recommendedName>
        <fullName evidence="4">Fibrinogen-binding protein</fullName>
    </recommendedName>
</protein>
<evidence type="ECO:0008006" key="4">
    <source>
        <dbReference type="Google" id="ProtNLM"/>
    </source>
</evidence>
<dbReference type="EMBL" id="JAEUAX010000024">
    <property type="protein sequence ID" value="MBW9111994.1"/>
    <property type="molecule type" value="Genomic_DNA"/>
</dbReference>
<proteinExistence type="predicted"/>
<gene>
    <name evidence="2" type="ORF">JNB61_19710</name>
</gene>
<feature type="compositionally biased region" description="Acidic residues" evidence="1">
    <location>
        <begin position="88"/>
        <end position="100"/>
    </location>
</feature>
<sequence>MADENVNVLGVQTNIEDVLSNNEVGNTDVEVEDNNVNSAVDNDDNNINSAVGNEIGNTDVDVEDSGNGNFSGNLSGNTDNSDNSDNSVETDLEVEIEDSFNDNSDNSNDDNSETEDSYNDNSETEDSYNDYTDSFNETTLNDDSVTVGVRQYNTGVGGDLNLALGGAGGAAAAAAAASGALNLDIDNRAQVVDQSVSQSFGFVNGDVDQEFEQEAVANSGDWGAAAGDDADVDNSQTTISVGDVSIGNTWIDTHIQDSFQDNSTNEWNEFEVEIDDSFNDQSTDVDVDIEDSFTSEVDNSVENELEWENSGNFFSPGGDVAGDDIVDF</sequence>
<feature type="region of interest" description="Disordered" evidence="1">
    <location>
        <begin position="36"/>
        <end position="139"/>
    </location>
</feature>
<reference evidence="2 3" key="1">
    <citation type="journal article" date="2021" name="MBio">
        <title>Poor Competitiveness of Bradyrhizobium in Pigeon Pea Root Colonization in Indian Soils.</title>
        <authorList>
            <person name="Chalasani D."/>
            <person name="Basu A."/>
            <person name="Pullabhotla S.V.S.R.N."/>
            <person name="Jorrin B."/>
            <person name="Neal A.L."/>
            <person name="Poole P.S."/>
            <person name="Podile A.R."/>
            <person name="Tkacz A."/>
        </authorList>
    </citation>
    <scope>NUCLEOTIDE SEQUENCE [LARGE SCALE GENOMIC DNA]</scope>
    <source>
        <strain evidence="2 3">HU12</strain>
    </source>
</reference>
<feature type="compositionally biased region" description="Low complexity" evidence="1">
    <location>
        <begin position="65"/>
        <end position="87"/>
    </location>
</feature>
<feature type="compositionally biased region" description="Low complexity" evidence="1">
    <location>
        <begin position="36"/>
        <end position="48"/>
    </location>
</feature>
<organism evidence="2 3">
    <name type="scientific">Microbacterium ureisolvens</name>
    <dbReference type="NCBI Taxonomy" id="2781186"/>
    <lineage>
        <taxon>Bacteria</taxon>
        <taxon>Bacillati</taxon>
        <taxon>Actinomycetota</taxon>
        <taxon>Actinomycetes</taxon>
        <taxon>Micrococcales</taxon>
        <taxon>Microbacteriaceae</taxon>
        <taxon>Microbacterium</taxon>
    </lineage>
</organism>
<evidence type="ECO:0000313" key="2">
    <source>
        <dbReference type="EMBL" id="MBW9111994.1"/>
    </source>
</evidence>
<dbReference type="Proteomes" id="UP000777440">
    <property type="component" value="Unassembled WGS sequence"/>
</dbReference>
<dbReference type="RefSeq" id="WP_220288315.1">
    <property type="nucleotide sequence ID" value="NZ_JAEUAX010000024.1"/>
</dbReference>
<keyword evidence="3" id="KW-1185">Reference proteome</keyword>